<dbReference type="InterPro" id="IPR007197">
    <property type="entry name" value="rSAM"/>
</dbReference>
<dbReference type="PANTHER" id="PTHR43409:SF16">
    <property type="entry name" value="SLR0320 PROTEIN"/>
    <property type="match status" value="1"/>
</dbReference>
<evidence type="ECO:0000313" key="8">
    <source>
        <dbReference type="Proteomes" id="UP000218542"/>
    </source>
</evidence>
<name>A0A286TWH3_9BACT</name>
<dbReference type="AlphaFoldDB" id="A0A286TWH3"/>
<keyword evidence="5" id="KW-0411">Iron-sulfur</keyword>
<sequence>MDLEKRGLRDVEFVDNVFNSPYDHAIALCDTIAKVRTNVRLQTVELNPYFMDDNLIGAMEQAGFVGIGITVESAADPVLDRLKKGFTASDVFKASDIIQNHRIPCLWVFMFGGPGETEDTVQETLRFAEKCISKRDVALFMIGIRIYPGTELENIARTEGVLNLSPLEMLEPVFYLSPSVNHEWLLKKVYNSMATHMNFINPNAISLPFLPAINFVGYWLGVKPPLWKNTRYIRRGLKWLGMDL</sequence>
<dbReference type="Proteomes" id="UP000218542">
    <property type="component" value="Unassembled WGS sequence"/>
</dbReference>
<evidence type="ECO:0000256" key="4">
    <source>
        <dbReference type="ARBA" id="ARBA00023004"/>
    </source>
</evidence>
<dbReference type="Pfam" id="PF04055">
    <property type="entry name" value="Radical_SAM"/>
    <property type="match status" value="1"/>
</dbReference>
<dbReference type="GO" id="GO:0051536">
    <property type="term" value="F:iron-sulfur cluster binding"/>
    <property type="evidence" value="ECO:0007669"/>
    <property type="project" value="UniProtKB-KW"/>
</dbReference>
<comment type="cofactor">
    <cofactor evidence="1">
        <name>[4Fe-4S] cluster</name>
        <dbReference type="ChEBI" id="CHEBI:49883"/>
    </cofactor>
</comment>
<comment type="caution">
    <text evidence="7">The sequence shown here is derived from an EMBL/GenBank/DDBJ whole genome shotgun (WGS) entry which is preliminary data.</text>
</comment>
<evidence type="ECO:0000259" key="6">
    <source>
        <dbReference type="PROSITE" id="PS51918"/>
    </source>
</evidence>
<dbReference type="EMBL" id="BAOS01000005">
    <property type="protein sequence ID" value="GAX60181.1"/>
    <property type="molecule type" value="Genomic_DNA"/>
</dbReference>
<keyword evidence="3" id="KW-0479">Metal-binding</keyword>
<dbReference type="GO" id="GO:0003824">
    <property type="term" value="F:catalytic activity"/>
    <property type="evidence" value="ECO:0007669"/>
    <property type="project" value="InterPro"/>
</dbReference>
<dbReference type="PROSITE" id="PS51918">
    <property type="entry name" value="RADICAL_SAM"/>
    <property type="match status" value="1"/>
</dbReference>
<dbReference type="SMART" id="SM00729">
    <property type="entry name" value="Elp3"/>
    <property type="match status" value="1"/>
</dbReference>
<dbReference type="InterPro" id="IPR023404">
    <property type="entry name" value="rSAM_horseshoe"/>
</dbReference>
<reference evidence="7 8" key="1">
    <citation type="journal article" date="2017" name="Environ. Microbiol. Rep.">
        <title>Genetic diversity of marine anaerobic ammonium-oxidizing bacteria as revealed by genomic and proteomic analyses of 'Candidatus Scalindua japonica'.</title>
        <authorList>
            <person name="Oshiki M."/>
            <person name="Mizuto K."/>
            <person name="Kimura Z."/>
            <person name="Kindaichi T."/>
            <person name="Satoh H."/>
            <person name="Okabe S."/>
        </authorList>
    </citation>
    <scope>NUCLEOTIDE SEQUENCE [LARGE SCALE GENOMIC DNA]</scope>
    <source>
        <strain evidence="8">husup-a2</strain>
    </source>
</reference>
<dbReference type="SUPFAM" id="SSF102114">
    <property type="entry name" value="Radical SAM enzymes"/>
    <property type="match status" value="1"/>
</dbReference>
<evidence type="ECO:0000256" key="3">
    <source>
        <dbReference type="ARBA" id="ARBA00022723"/>
    </source>
</evidence>
<proteinExistence type="predicted"/>
<dbReference type="PANTHER" id="PTHR43409">
    <property type="entry name" value="ANAEROBIC MAGNESIUM-PROTOPORPHYRIN IX MONOMETHYL ESTER CYCLASE-RELATED"/>
    <property type="match status" value="1"/>
</dbReference>
<organism evidence="7 8">
    <name type="scientific">Candidatus Scalindua japonica</name>
    <dbReference type="NCBI Taxonomy" id="1284222"/>
    <lineage>
        <taxon>Bacteria</taxon>
        <taxon>Pseudomonadati</taxon>
        <taxon>Planctomycetota</taxon>
        <taxon>Candidatus Brocadiia</taxon>
        <taxon>Candidatus Brocadiales</taxon>
        <taxon>Candidatus Scalinduaceae</taxon>
        <taxon>Candidatus Scalindua</taxon>
    </lineage>
</organism>
<keyword evidence="8" id="KW-1185">Reference proteome</keyword>
<accession>A0A286TWH3</accession>
<evidence type="ECO:0000256" key="5">
    <source>
        <dbReference type="ARBA" id="ARBA00023014"/>
    </source>
</evidence>
<evidence type="ECO:0000313" key="7">
    <source>
        <dbReference type="EMBL" id="GAX60181.1"/>
    </source>
</evidence>
<keyword evidence="2" id="KW-0949">S-adenosyl-L-methionine</keyword>
<dbReference type="Gene3D" id="3.80.30.20">
    <property type="entry name" value="tm_1862 like domain"/>
    <property type="match status" value="1"/>
</dbReference>
<dbReference type="InterPro" id="IPR051198">
    <property type="entry name" value="BchE-like"/>
</dbReference>
<dbReference type="InterPro" id="IPR058240">
    <property type="entry name" value="rSAM_sf"/>
</dbReference>
<evidence type="ECO:0000256" key="2">
    <source>
        <dbReference type="ARBA" id="ARBA00022691"/>
    </source>
</evidence>
<evidence type="ECO:0000256" key="1">
    <source>
        <dbReference type="ARBA" id="ARBA00001966"/>
    </source>
</evidence>
<dbReference type="GO" id="GO:0005829">
    <property type="term" value="C:cytosol"/>
    <property type="evidence" value="ECO:0007669"/>
    <property type="project" value="TreeGrafter"/>
</dbReference>
<feature type="domain" description="Radical SAM core" evidence="6">
    <location>
        <begin position="1"/>
        <end position="187"/>
    </location>
</feature>
<keyword evidence="4" id="KW-0408">Iron</keyword>
<dbReference type="InterPro" id="IPR006638">
    <property type="entry name" value="Elp3/MiaA/NifB-like_rSAM"/>
</dbReference>
<protein>
    <submittedName>
        <fullName evidence="7">Fe-S oxidoreductase</fullName>
    </submittedName>
</protein>
<dbReference type="GO" id="GO:0046872">
    <property type="term" value="F:metal ion binding"/>
    <property type="evidence" value="ECO:0007669"/>
    <property type="project" value="UniProtKB-KW"/>
</dbReference>
<gene>
    <name evidence="7" type="ORF">SCALIN_C05_0267</name>
</gene>